<evidence type="ECO:0000313" key="3">
    <source>
        <dbReference type="Proteomes" id="UP001415857"/>
    </source>
</evidence>
<dbReference type="EMBL" id="JBBPBK010000203">
    <property type="protein sequence ID" value="KAK9266215.1"/>
    <property type="molecule type" value="Genomic_DNA"/>
</dbReference>
<organism evidence="2 3">
    <name type="scientific">Liquidambar formosana</name>
    <name type="common">Formosan gum</name>
    <dbReference type="NCBI Taxonomy" id="63359"/>
    <lineage>
        <taxon>Eukaryota</taxon>
        <taxon>Viridiplantae</taxon>
        <taxon>Streptophyta</taxon>
        <taxon>Embryophyta</taxon>
        <taxon>Tracheophyta</taxon>
        <taxon>Spermatophyta</taxon>
        <taxon>Magnoliopsida</taxon>
        <taxon>eudicotyledons</taxon>
        <taxon>Gunneridae</taxon>
        <taxon>Pentapetalae</taxon>
        <taxon>Saxifragales</taxon>
        <taxon>Altingiaceae</taxon>
        <taxon>Liquidambar</taxon>
    </lineage>
</organism>
<gene>
    <name evidence="2" type="ORF">L1049_012418</name>
</gene>
<protein>
    <recommendedName>
        <fullName evidence="1">DOG1 domain-containing protein</fullName>
    </recommendedName>
</protein>
<name>A0AAP0N3K8_LIQFO</name>
<dbReference type="GO" id="GO:0006351">
    <property type="term" value="P:DNA-templated transcription"/>
    <property type="evidence" value="ECO:0007669"/>
    <property type="project" value="InterPro"/>
</dbReference>
<dbReference type="PROSITE" id="PS51806">
    <property type="entry name" value="DOG1"/>
    <property type="match status" value="1"/>
</dbReference>
<dbReference type="Proteomes" id="UP001415857">
    <property type="component" value="Unassembled WGS sequence"/>
</dbReference>
<dbReference type="GO" id="GO:0043565">
    <property type="term" value="F:sequence-specific DNA binding"/>
    <property type="evidence" value="ECO:0007669"/>
    <property type="project" value="InterPro"/>
</dbReference>
<evidence type="ECO:0000313" key="2">
    <source>
        <dbReference type="EMBL" id="KAK9266215.1"/>
    </source>
</evidence>
<evidence type="ECO:0000259" key="1">
    <source>
        <dbReference type="PROSITE" id="PS51806"/>
    </source>
</evidence>
<dbReference type="AlphaFoldDB" id="A0AAP0N3K8"/>
<dbReference type="InterPro" id="IPR025422">
    <property type="entry name" value="TGA_domain"/>
</dbReference>
<sequence>MSILANSAQYMASVPGRDNTPERETFRKFFDCWLSQQNQHLDDLITASTHYQQNTTTHSTPLEDDETLLRSLIHRVIHHYEDYYRAKSTWAKHDVLAMLCPSWRSSLEDAFLWIGGWRPTMAFHLLYSKSGLQLEDRLADLICGLSTGDLADLSPTQLAQADELQRRTVREEKELTGKLAKQQERVADSSMVELSHIATELIRSGQTSQNAAGGGGLEDGRVESTLAPKEEGLEEVLARADDLRLRTLKAVIEILTPIQAVHFLIAAAELHQRLHEWGKQRDAKQNGAAGGTDQTL</sequence>
<keyword evidence="3" id="KW-1185">Reference proteome</keyword>
<comment type="caution">
    <text evidence="2">The sequence shown here is derived from an EMBL/GenBank/DDBJ whole genome shotgun (WGS) entry which is preliminary data.</text>
</comment>
<dbReference type="Pfam" id="PF14144">
    <property type="entry name" value="DOG1"/>
    <property type="match status" value="1"/>
</dbReference>
<dbReference type="InterPro" id="IPR051886">
    <property type="entry name" value="Seed_Dev/Stress_Resp_Reg"/>
</dbReference>
<proteinExistence type="predicted"/>
<accession>A0AAP0N3K8</accession>
<feature type="domain" description="DOG1" evidence="1">
    <location>
        <begin position="23"/>
        <end position="284"/>
    </location>
</feature>
<dbReference type="PANTHER" id="PTHR46354:SF4">
    <property type="entry name" value="PROTEIN DOG1-LIKE 3"/>
    <property type="match status" value="1"/>
</dbReference>
<reference evidence="2 3" key="1">
    <citation type="journal article" date="2024" name="Plant J.">
        <title>Genome sequences and population genomics reveal climatic adaptation and genomic divergence between two closely related sweetgum species.</title>
        <authorList>
            <person name="Xu W.Q."/>
            <person name="Ren C.Q."/>
            <person name="Zhang X.Y."/>
            <person name="Comes H.P."/>
            <person name="Liu X.H."/>
            <person name="Li Y.G."/>
            <person name="Kettle C.J."/>
            <person name="Jalonen R."/>
            <person name="Gaisberger H."/>
            <person name="Ma Y.Z."/>
            <person name="Qiu Y.X."/>
        </authorList>
    </citation>
    <scope>NUCLEOTIDE SEQUENCE [LARGE SCALE GENOMIC DNA]</scope>
    <source>
        <strain evidence="2">Hangzhou</strain>
    </source>
</reference>
<dbReference type="PANTHER" id="PTHR46354">
    <property type="entry name" value="DOG1 DOMAIN-CONTAINING PROTEIN"/>
    <property type="match status" value="1"/>
</dbReference>